<dbReference type="EMBL" id="HF935361">
    <property type="protein sequence ID" value="CCX07678.1"/>
    <property type="molecule type" value="Genomic_DNA"/>
</dbReference>
<protein>
    <submittedName>
        <fullName evidence="2">Uncharacterized protein</fullName>
    </submittedName>
</protein>
<accession>U4L0E3</accession>
<feature type="region of interest" description="Disordered" evidence="1">
    <location>
        <begin position="97"/>
        <end position="119"/>
    </location>
</feature>
<dbReference type="AlphaFoldDB" id="U4L0E3"/>
<evidence type="ECO:0000256" key="1">
    <source>
        <dbReference type="SAM" id="MobiDB-lite"/>
    </source>
</evidence>
<reference evidence="2 3" key="1">
    <citation type="journal article" date="2013" name="PLoS Genet.">
        <title>The genome and development-dependent transcriptomes of Pyronema confluens: a window into fungal evolution.</title>
        <authorList>
            <person name="Traeger S."/>
            <person name="Altegoer F."/>
            <person name="Freitag M."/>
            <person name="Gabaldon T."/>
            <person name="Kempken F."/>
            <person name="Kumar A."/>
            <person name="Marcet-Houben M."/>
            <person name="Poggeler S."/>
            <person name="Stajich J.E."/>
            <person name="Nowrousian M."/>
        </authorList>
    </citation>
    <scope>NUCLEOTIDE SEQUENCE [LARGE SCALE GENOMIC DNA]</scope>
    <source>
        <strain evidence="3">CBS 100304</strain>
        <tissue evidence="2">Vegetative mycelium</tissue>
    </source>
</reference>
<name>U4L0E3_PYROM</name>
<dbReference type="Proteomes" id="UP000018144">
    <property type="component" value="Unassembled WGS sequence"/>
</dbReference>
<keyword evidence="3" id="KW-1185">Reference proteome</keyword>
<evidence type="ECO:0000313" key="2">
    <source>
        <dbReference type="EMBL" id="CCX07678.1"/>
    </source>
</evidence>
<organism evidence="2 3">
    <name type="scientific">Pyronema omphalodes (strain CBS 100304)</name>
    <name type="common">Pyronema confluens</name>
    <dbReference type="NCBI Taxonomy" id="1076935"/>
    <lineage>
        <taxon>Eukaryota</taxon>
        <taxon>Fungi</taxon>
        <taxon>Dikarya</taxon>
        <taxon>Ascomycota</taxon>
        <taxon>Pezizomycotina</taxon>
        <taxon>Pezizomycetes</taxon>
        <taxon>Pezizales</taxon>
        <taxon>Pyronemataceae</taxon>
        <taxon>Pyronema</taxon>
    </lineage>
</organism>
<feature type="compositionally biased region" description="Basic and acidic residues" evidence="1">
    <location>
        <begin position="97"/>
        <end position="110"/>
    </location>
</feature>
<proteinExistence type="predicted"/>
<evidence type="ECO:0000313" key="3">
    <source>
        <dbReference type="Proteomes" id="UP000018144"/>
    </source>
</evidence>
<sequence>MKKIWQEEAGDIEGLDTCGYLRLSYGRAHCLGRKQHLMYTKREYVPQSRRCLHAIFHGLSFENLPTQCQPLSEIRGSSFPIFENVGINKCSLQKTTKELKPEKSTQEKHKPGIHPKKPVLNRTRHRAPCHLQLGTSAVSTHGLQAIHFDNKPTYGTSPFPSLPSVAGQDMVEMVLPSSSRQIWVVL</sequence>
<gene>
    <name evidence="2" type="ORF">PCON_07267</name>
</gene>